<dbReference type="PRINTS" id="PR00778">
    <property type="entry name" value="HTHARSR"/>
</dbReference>
<dbReference type="NCBIfam" id="NF033788">
    <property type="entry name" value="HTH_metalloreg"/>
    <property type="match status" value="1"/>
</dbReference>
<keyword evidence="1" id="KW-0805">Transcription regulation</keyword>
<dbReference type="PROSITE" id="PS50987">
    <property type="entry name" value="HTH_ARSR_2"/>
    <property type="match status" value="1"/>
</dbReference>
<accession>A0A640SNC8</accession>
<evidence type="ECO:0000256" key="3">
    <source>
        <dbReference type="ARBA" id="ARBA00023163"/>
    </source>
</evidence>
<dbReference type="AlphaFoldDB" id="A0A640SNC8"/>
<dbReference type="SUPFAM" id="SSF46785">
    <property type="entry name" value="Winged helix' DNA-binding domain"/>
    <property type="match status" value="1"/>
</dbReference>
<comment type="caution">
    <text evidence="6">The sequence shown here is derived from an EMBL/GenBank/DDBJ whole genome shotgun (WGS) entry which is preliminary data.</text>
</comment>
<dbReference type="GO" id="GO:0003700">
    <property type="term" value="F:DNA-binding transcription factor activity"/>
    <property type="evidence" value="ECO:0007669"/>
    <property type="project" value="InterPro"/>
</dbReference>
<evidence type="ECO:0000313" key="6">
    <source>
        <dbReference type="EMBL" id="GFE12500.1"/>
    </source>
</evidence>
<keyword evidence="2" id="KW-0238">DNA-binding</keyword>
<feature type="domain" description="HTH arsR-type" evidence="5">
    <location>
        <begin position="1"/>
        <end position="87"/>
    </location>
</feature>
<proteinExistence type="predicted"/>
<gene>
    <name evidence="6" type="ORF">Sgleb_05470</name>
</gene>
<dbReference type="Proteomes" id="UP000430079">
    <property type="component" value="Unassembled WGS sequence"/>
</dbReference>
<dbReference type="PANTHER" id="PTHR33154:SF33">
    <property type="entry name" value="TRANSCRIPTIONAL REPRESSOR SDPR"/>
    <property type="match status" value="1"/>
</dbReference>
<evidence type="ECO:0000256" key="2">
    <source>
        <dbReference type="ARBA" id="ARBA00023125"/>
    </source>
</evidence>
<organism evidence="6 7">
    <name type="scientific">Streptomyces glebosus</name>
    <dbReference type="NCBI Taxonomy" id="249580"/>
    <lineage>
        <taxon>Bacteria</taxon>
        <taxon>Bacillati</taxon>
        <taxon>Actinomycetota</taxon>
        <taxon>Actinomycetes</taxon>
        <taxon>Kitasatosporales</taxon>
        <taxon>Streptomycetaceae</taxon>
        <taxon>Streptomyces</taxon>
    </lineage>
</organism>
<dbReference type="SMART" id="SM00418">
    <property type="entry name" value="HTH_ARSR"/>
    <property type="match status" value="1"/>
</dbReference>
<dbReference type="InterPro" id="IPR036390">
    <property type="entry name" value="WH_DNA-bd_sf"/>
</dbReference>
<dbReference type="CDD" id="cd00090">
    <property type="entry name" value="HTH_ARSR"/>
    <property type="match status" value="1"/>
</dbReference>
<keyword evidence="7" id="KW-1185">Reference proteome</keyword>
<sequence length="114" mass="13232">MPLPFDVLAEPSRRKILDLLLERPRLVGELTQQLGLSQPGTSKHLRVLREAGLVQVRQEAQRRWYELRPEPLAELDAWLAHYRHLWTGRLDTPPASAGRCPQERHLDAMEDDPR</sequence>
<name>A0A640SNC8_9ACTN</name>
<dbReference type="InterPro" id="IPR051081">
    <property type="entry name" value="HTH_MetalResp_TranReg"/>
</dbReference>
<dbReference type="RefSeq" id="WP_190144173.1">
    <property type="nucleotide sequence ID" value="NZ_BLIO01000001.1"/>
</dbReference>
<evidence type="ECO:0000259" key="5">
    <source>
        <dbReference type="PROSITE" id="PS50987"/>
    </source>
</evidence>
<feature type="region of interest" description="Disordered" evidence="4">
    <location>
        <begin position="91"/>
        <end position="114"/>
    </location>
</feature>
<keyword evidence="3" id="KW-0804">Transcription</keyword>
<dbReference type="EMBL" id="BLIO01000001">
    <property type="protein sequence ID" value="GFE12500.1"/>
    <property type="molecule type" value="Genomic_DNA"/>
</dbReference>
<dbReference type="GO" id="GO:0003677">
    <property type="term" value="F:DNA binding"/>
    <property type="evidence" value="ECO:0007669"/>
    <property type="project" value="UniProtKB-KW"/>
</dbReference>
<evidence type="ECO:0000313" key="7">
    <source>
        <dbReference type="Proteomes" id="UP000430079"/>
    </source>
</evidence>
<dbReference type="PANTHER" id="PTHR33154">
    <property type="entry name" value="TRANSCRIPTIONAL REGULATOR, ARSR FAMILY"/>
    <property type="match status" value="1"/>
</dbReference>
<reference evidence="6 7" key="1">
    <citation type="submission" date="2019-12" db="EMBL/GenBank/DDBJ databases">
        <title>Whole genome shotgun sequence of Streptomyces hygroscopicus subsp. glebosus NBRC 13786.</title>
        <authorList>
            <person name="Ichikawa N."/>
            <person name="Kimura A."/>
            <person name="Kitahashi Y."/>
            <person name="Komaki H."/>
            <person name="Tamura T."/>
        </authorList>
    </citation>
    <scope>NUCLEOTIDE SEQUENCE [LARGE SCALE GENOMIC DNA]</scope>
    <source>
        <strain evidence="6 7">NBRC 13786</strain>
    </source>
</reference>
<dbReference type="InterPro" id="IPR001845">
    <property type="entry name" value="HTH_ArsR_DNA-bd_dom"/>
</dbReference>
<evidence type="ECO:0000256" key="1">
    <source>
        <dbReference type="ARBA" id="ARBA00023015"/>
    </source>
</evidence>
<feature type="compositionally biased region" description="Basic and acidic residues" evidence="4">
    <location>
        <begin position="101"/>
        <end position="114"/>
    </location>
</feature>
<dbReference type="Gene3D" id="1.10.10.10">
    <property type="entry name" value="Winged helix-like DNA-binding domain superfamily/Winged helix DNA-binding domain"/>
    <property type="match status" value="1"/>
</dbReference>
<dbReference type="InterPro" id="IPR011991">
    <property type="entry name" value="ArsR-like_HTH"/>
</dbReference>
<protein>
    <submittedName>
        <fullName evidence="6">Transcriptional regulator</fullName>
    </submittedName>
</protein>
<evidence type="ECO:0000256" key="4">
    <source>
        <dbReference type="SAM" id="MobiDB-lite"/>
    </source>
</evidence>
<dbReference type="InterPro" id="IPR036388">
    <property type="entry name" value="WH-like_DNA-bd_sf"/>
</dbReference>
<dbReference type="Pfam" id="PF01022">
    <property type="entry name" value="HTH_5"/>
    <property type="match status" value="1"/>
</dbReference>